<dbReference type="STRING" id="1129793.GPLA_3940"/>
<proteinExistence type="predicted"/>
<accession>K6YQ34</accession>
<keyword evidence="1" id="KW-0472">Membrane</keyword>
<keyword evidence="3" id="KW-1185">Reference proteome</keyword>
<feature type="transmembrane region" description="Helical" evidence="1">
    <location>
        <begin position="75"/>
        <end position="104"/>
    </location>
</feature>
<protein>
    <submittedName>
        <fullName evidence="2">Uncharacterized protein</fullName>
    </submittedName>
</protein>
<evidence type="ECO:0000313" key="2">
    <source>
        <dbReference type="EMBL" id="GAC34819.1"/>
    </source>
</evidence>
<keyword evidence="1" id="KW-0812">Transmembrane</keyword>
<sequence length="114" mass="12223">MNLLKNLALAVLIAILITYSLGYAASDLLNIQVQLDNNFVEPVTSLIVMIVVGVVLVLVGFAVALSVFAAIGFALFAILAALIFAGLGSIWPILLAVVIIIWALKDKKHEDRYS</sequence>
<reference evidence="3" key="1">
    <citation type="journal article" date="2014" name="Environ. Microbiol.">
        <title>Comparative genomics of the marine bacterial genus Glaciecola reveals the high degree of genomic diversity and genomic characteristic for cold adaptation.</title>
        <authorList>
            <person name="Qin Q.L."/>
            <person name="Xie B.B."/>
            <person name="Yu Y."/>
            <person name="Shu Y.L."/>
            <person name="Rong J.C."/>
            <person name="Zhang Y.J."/>
            <person name="Zhao D.L."/>
            <person name="Chen X.L."/>
            <person name="Zhang X.Y."/>
            <person name="Chen B."/>
            <person name="Zhou B.C."/>
            <person name="Zhang Y.Z."/>
        </authorList>
    </citation>
    <scope>NUCLEOTIDE SEQUENCE [LARGE SCALE GENOMIC DNA]</scope>
    <source>
        <strain evidence="3">LMG 21857</strain>
    </source>
</reference>
<evidence type="ECO:0000313" key="3">
    <source>
        <dbReference type="Proteomes" id="UP000006322"/>
    </source>
</evidence>
<name>K6YQ34_9ALTE</name>
<keyword evidence="1" id="KW-1133">Transmembrane helix</keyword>
<dbReference type="Proteomes" id="UP000006322">
    <property type="component" value="Unassembled WGS sequence"/>
</dbReference>
<gene>
    <name evidence="2" type="ORF">GPLA_3940</name>
</gene>
<dbReference type="EMBL" id="BAER01000118">
    <property type="protein sequence ID" value="GAC34819.1"/>
    <property type="molecule type" value="Genomic_DNA"/>
</dbReference>
<dbReference type="RefSeq" id="WP_007106584.1">
    <property type="nucleotide sequence ID" value="NZ_BAER01000118.1"/>
</dbReference>
<comment type="caution">
    <text evidence="2">The sequence shown here is derived from an EMBL/GenBank/DDBJ whole genome shotgun (WGS) entry which is preliminary data.</text>
</comment>
<organism evidence="2 3">
    <name type="scientific">Paraglaciecola polaris LMG 21857</name>
    <dbReference type="NCBI Taxonomy" id="1129793"/>
    <lineage>
        <taxon>Bacteria</taxon>
        <taxon>Pseudomonadati</taxon>
        <taxon>Pseudomonadota</taxon>
        <taxon>Gammaproteobacteria</taxon>
        <taxon>Alteromonadales</taxon>
        <taxon>Alteromonadaceae</taxon>
        <taxon>Paraglaciecola</taxon>
    </lineage>
</organism>
<feature type="transmembrane region" description="Helical" evidence="1">
    <location>
        <begin position="46"/>
        <end position="68"/>
    </location>
</feature>
<evidence type="ECO:0000256" key="1">
    <source>
        <dbReference type="SAM" id="Phobius"/>
    </source>
</evidence>
<dbReference type="AlphaFoldDB" id="K6YQ34"/>